<comment type="similarity">
    <text evidence="1">Belongs to the thioredoxin family. DsbA subfamily.</text>
</comment>
<evidence type="ECO:0000256" key="1">
    <source>
        <dbReference type="ARBA" id="ARBA00005791"/>
    </source>
</evidence>
<dbReference type="InterPro" id="IPR012336">
    <property type="entry name" value="Thioredoxin-like_fold"/>
</dbReference>
<evidence type="ECO:0000256" key="4">
    <source>
        <dbReference type="ARBA" id="ARBA00023157"/>
    </source>
</evidence>
<sequence>MYKYGSVISLLLTCAALVACQPKPSDDQQQLQMLRQDVKNLQIQLKQVAKQVDEIHQIATDSTRPKTKTLPTLKDLDLGGTLPSLGSKDAKVAILEFSDFQCPYCKRFMDTSFSKLKSEFIDNGKVLYVVRNYPLSFHSKAEGAAIAAECAKAQQQYWPMRERLFANVKTLGDELYASAAEQLKLNMDTFKKCLADPAIKTQVAADLAYGQQLGINGTPSFVIGKVKDNQLIEPELLVGAQPIEAFLPLISKKLAD</sequence>
<keyword evidence="4" id="KW-1015">Disulfide bond</keyword>
<evidence type="ECO:0000256" key="2">
    <source>
        <dbReference type="ARBA" id="ARBA00022729"/>
    </source>
</evidence>
<organism evidence="9 10">
    <name type="scientific">Shewanella yunxiaonensis</name>
    <dbReference type="NCBI Taxonomy" id="2829809"/>
    <lineage>
        <taxon>Bacteria</taxon>
        <taxon>Pseudomonadati</taxon>
        <taxon>Pseudomonadota</taxon>
        <taxon>Gammaproteobacteria</taxon>
        <taxon>Alteromonadales</taxon>
        <taxon>Shewanellaceae</taxon>
        <taxon>Shewanella</taxon>
    </lineage>
</organism>
<keyword evidence="10" id="KW-1185">Reference proteome</keyword>
<feature type="domain" description="Thioredoxin" evidence="8">
    <location>
        <begin position="22"/>
        <end position="255"/>
    </location>
</feature>
<evidence type="ECO:0000313" key="10">
    <source>
        <dbReference type="Proteomes" id="UP000679575"/>
    </source>
</evidence>
<dbReference type="PANTHER" id="PTHR13887:SF14">
    <property type="entry name" value="DISULFIDE BOND FORMATION PROTEIN D"/>
    <property type="match status" value="1"/>
</dbReference>
<dbReference type="RefSeq" id="WP_212596065.1">
    <property type="nucleotide sequence ID" value="NZ_CP073587.1"/>
</dbReference>
<evidence type="ECO:0000256" key="7">
    <source>
        <dbReference type="SAM" id="SignalP"/>
    </source>
</evidence>
<dbReference type="EMBL" id="CP073587">
    <property type="protein sequence ID" value="QUN07061.1"/>
    <property type="molecule type" value="Genomic_DNA"/>
</dbReference>
<dbReference type="Proteomes" id="UP000679575">
    <property type="component" value="Chromosome"/>
</dbReference>
<dbReference type="SUPFAM" id="SSF52833">
    <property type="entry name" value="Thioredoxin-like"/>
    <property type="match status" value="1"/>
</dbReference>
<dbReference type="Pfam" id="PF13462">
    <property type="entry name" value="Thioredoxin_4"/>
    <property type="match status" value="1"/>
</dbReference>
<feature type="signal peptide" evidence="7">
    <location>
        <begin position="1"/>
        <end position="19"/>
    </location>
</feature>
<dbReference type="InterPro" id="IPR036249">
    <property type="entry name" value="Thioredoxin-like_sf"/>
</dbReference>
<keyword evidence="2 7" id="KW-0732">Signal</keyword>
<feature type="coiled-coil region" evidence="6">
    <location>
        <begin position="31"/>
        <end position="58"/>
    </location>
</feature>
<dbReference type="InterPro" id="IPR013766">
    <property type="entry name" value="Thioredoxin_domain"/>
</dbReference>
<protein>
    <submittedName>
        <fullName evidence="9">Thioredoxin domain-containing protein</fullName>
    </submittedName>
</protein>
<gene>
    <name evidence="9" type="ORF">KDN34_06410</name>
</gene>
<evidence type="ECO:0000313" key="9">
    <source>
        <dbReference type="EMBL" id="QUN07061.1"/>
    </source>
</evidence>
<keyword evidence="3" id="KW-0560">Oxidoreductase</keyword>
<name>A0ABX7YYD3_9GAMM</name>
<evidence type="ECO:0000256" key="5">
    <source>
        <dbReference type="ARBA" id="ARBA00023284"/>
    </source>
</evidence>
<dbReference type="PROSITE" id="PS51352">
    <property type="entry name" value="THIOREDOXIN_2"/>
    <property type="match status" value="1"/>
</dbReference>
<dbReference type="Gene3D" id="1.10.40.80">
    <property type="match status" value="1"/>
</dbReference>
<feature type="chain" id="PRO_5046641317" evidence="7">
    <location>
        <begin position="20"/>
        <end position="256"/>
    </location>
</feature>
<dbReference type="Gene3D" id="3.40.30.10">
    <property type="entry name" value="Glutaredoxin"/>
    <property type="match status" value="1"/>
</dbReference>
<keyword evidence="6" id="KW-0175">Coiled coil</keyword>
<evidence type="ECO:0000256" key="3">
    <source>
        <dbReference type="ARBA" id="ARBA00023002"/>
    </source>
</evidence>
<reference evidence="9 10" key="1">
    <citation type="submission" date="2021-04" db="EMBL/GenBank/DDBJ databases">
        <title>Novel species identification of genus Shewanella.</title>
        <authorList>
            <person name="Liu G."/>
        </authorList>
    </citation>
    <scope>NUCLEOTIDE SEQUENCE [LARGE SCALE GENOMIC DNA]</scope>
    <source>
        <strain evidence="9 10">FJAT-54481</strain>
    </source>
</reference>
<evidence type="ECO:0000256" key="6">
    <source>
        <dbReference type="SAM" id="Coils"/>
    </source>
</evidence>
<dbReference type="PANTHER" id="PTHR13887">
    <property type="entry name" value="GLUTATHIONE S-TRANSFERASE KAPPA"/>
    <property type="match status" value="1"/>
</dbReference>
<accession>A0ABX7YYD3</accession>
<proteinExistence type="inferred from homology"/>
<evidence type="ECO:0000259" key="8">
    <source>
        <dbReference type="PROSITE" id="PS51352"/>
    </source>
</evidence>
<keyword evidence="5" id="KW-0676">Redox-active center</keyword>
<dbReference type="PROSITE" id="PS51257">
    <property type="entry name" value="PROKAR_LIPOPROTEIN"/>
    <property type="match status" value="1"/>
</dbReference>